<protein>
    <submittedName>
        <fullName evidence="11">Kelch motif family protein</fullName>
    </submittedName>
</protein>
<feature type="compositionally biased region" description="Polar residues" evidence="8">
    <location>
        <begin position="414"/>
        <end position="428"/>
    </location>
</feature>
<proteinExistence type="predicted"/>
<dbReference type="Gene3D" id="3.30.40.10">
    <property type="entry name" value="Zinc/RING finger domain, C3HC4 (zinc finger)"/>
    <property type="match status" value="1"/>
</dbReference>
<dbReference type="InterPro" id="IPR015915">
    <property type="entry name" value="Kelch-typ_b-propeller"/>
</dbReference>
<gene>
    <name evidence="11" type="primary">Contig9702.g10379</name>
    <name evidence="11" type="ORF">STYLEM_2481</name>
</gene>
<feature type="compositionally biased region" description="Low complexity" evidence="8">
    <location>
        <begin position="697"/>
        <end position="711"/>
    </location>
</feature>
<evidence type="ECO:0000259" key="10">
    <source>
        <dbReference type="PROSITE" id="PS50119"/>
    </source>
</evidence>
<evidence type="ECO:0000313" key="12">
    <source>
        <dbReference type="Proteomes" id="UP000039865"/>
    </source>
</evidence>
<feature type="region of interest" description="Disordered" evidence="8">
    <location>
        <begin position="683"/>
        <end position="713"/>
    </location>
</feature>
<sequence>MLCPNCQVEFNSTTNIPRILIFCGHTFCHNCIEQLLSYSDDNPANKQQLECPECSTLNIAADGINSFPKNLVLLQVQAQSQINTQNNSTNNSQIQPSQSKKETSNSDKNRQESLFRQSQQQQQNQQQEPPKALCNLHNKKLEAFCEKDLQVLCIDCILSDQHKSHEIISVQKAAEKQRQQLYDEVTNAQKTEEKLKFIQNDIKRHVGEMHQQAEKNRKELSSIYSYVRELLLEREQTLKRQISENLTREEQESEQKSSEITDFISTINLLKAELLQQNQESEIEILQKAKQRTLISGEVNGTKSREIIAFNLVNLSQACQSLNEIKRDQELTQISKILNPTYKGPAIGQTLGQAQSNLYQHTMSTANKIKKAGTQVQSTISNNLNGLMPQPQFNPVLITQNSDKQKDEIKRTCQKSNPSNNPTKSKVSPNRIPMKQQTQLYQPNKKQGVTVLDQNKQKPQVQQQQQFNKPLPKNQGSFNNHLTNPNQINLYNYNQYNQQYLMNQNMGNQADDMCQDGLGNLGGDDVSSIYPLETNDMYYQYQDNQNTQRTGLKRDESVGALENILESLNKSANHEINSNEIEKQGNSTASETGGSQQDIISPPVQDNKLKQIKSQVESPKQRKNNPWKAQNNNINKQNKSGKKSMKKDNSTTDLEDFKLNKNRLINVNQCNTDGNSLLRVQEEKKGNKRNSSLHRYSSNNNNANINSESPSGQKGSLAFMNQYDDQEVQKLNLIACSVENFQYGNNNNAHQLQSLSQERAKRKQQKMNEVFSNEQSPFKAETSRSKDFDKNQILDMLSQCTKNIDSMNFKPISRRQNLQQSNSHQDSPVKLQSINSSKAAVCLVDLTKKDEEEQQQMRVLSPDERDLIRENEEQEGNLSKNIPNATNQKDLSPFKHAKNIHHSNSEQSYNSSPNRQQVMKSTESLDNLMTKVIKNQDNSLELKNQPFNLVGGESYLQQSVSVDTSVSDPFRALCRVKEEFIFVFSGFNDSKLLTCEALDIQRGTWKEISQISKARTKFSAVPISKSRILIFGGKQADGSRTGDIEEYNLKTNKFKILPFKLPKAKSGFSSCVKREEGKIFFCGGNSGSVLKKFDCLDLKKGKWSRWPEMIQKRDELAVALGPDGKIYAIGGYGGGTPNYSGNQQDDNQQDKNGSNSKSQSSNCLRTAERFDFNTGQWEMLPEMNEARRALAAVALPDGIYAIGGYDGKQYLSSVEKQVSQNSQFSNIRFDLQKQQWIPVKSMNTSRCTLSAVVSSDCQFIYALGGFNGNSLDLVERYNTMTDEWEFVTPMISKRFMHEAVCLVTH</sequence>
<dbReference type="SUPFAM" id="SSF57845">
    <property type="entry name" value="B-box zinc-binding domain"/>
    <property type="match status" value="1"/>
</dbReference>
<dbReference type="PROSITE" id="PS00518">
    <property type="entry name" value="ZF_RING_1"/>
    <property type="match status" value="1"/>
</dbReference>
<keyword evidence="4 6" id="KW-0863">Zinc-finger</keyword>
<keyword evidence="2" id="KW-0479">Metal-binding</keyword>
<keyword evidence="12" id="KW-1185">Reference proteome</keyword>
<dbReference type="Proteomes" id="UP000039865">
    <property type="component" value="Unassembled WGS sequence"/>
</dbReference>
<evidence type="ECO:0000256" key="4">
    <source>
        <dbReference type="ARBA" id="ARBA00022771"/>
    </source>
</evidence>
<evidence type="ECO:0000256" key="2">
    <source>
        <dbReference type="ARBA" id="ARBA00022723"/>
    </source>
</evidence>
<dbReference type="InParanoid" id="A0A077ZY73"/>
<feature type="region of interest" description="Disordered" evidence="8">
    <location>
        <begin position="402"/>
        <end position="478"/>
    </location>
</feature>
<feature type="domain" description="B box-type" evidence="10">
    <location>
        <begin position="129"/>
        <end position="170"/>
    </location>
</feature>
<feature type="coiled-coil region" evidence="7">
    <location>
        <begin position="171"/>
        <end position="208"/>
    </location>
</feature>
<dbReference type="Pfam" id="PF24681">
    <property type="entry name" value="Kelch_KLHDC2_KLHL20_DRC7"/>
    <property type="match status" value="1"/>
</dbReference>
<reference evidence="11 12" key="1">
    <citation type="submission" date="2014-06" db="EMBL/GenBank/DDBJ databases">
        <authorList>
            <person name="Swart Estienne"/>
        </authorList>
    </citation>
    <scope>NUCLEOTIDE SEQUENCE [LARGE SCALE GENOMIC DNA]</scope>
    <source>
        <strain evidence="11 12">130c</strain>
    </source>
</reference>
<feature type="region of interest" description="Disordered" evidence="8">
    <location>
        <begin position="584"/>
        <end position="654"/>
    </location>
</feature>
<dbReference type="InterPro" id="IPR027370">
    <property type="entry name" value="Znf-RING_euk"/>
</dbReference>
<keyword evidence="7" id="KW-0175">Coiled coil</keyword>
<dbReference type="PANTHER" id="PTHR24412:SF497">
    <property type="entry name" value="KELCH-LIKE PROTEIN 18"/>
    <property type="match status" value="1"/>
</dbReference>
<dbReference type="PROSITE" id="PS50119">
    <property type="entry name" value="ZF_BBOX"/>
    <property type="match status" value="1"/>
</dbReference>
<feature type="compositionally biased region" description="Basic and acidic residues" evidence="8">
    <location>
        <begin position="99"/>
        <end position="113"/>
    </location>
</feature>
<dbReference type="Pfam" id="PF00643">
    <property type="entry name" value="zf-B_box"/>
    <property type="match status" value="1"/>
</dbReference>
<dbReference type="InterPro" id="IPR000315">
    <property type="entry name" value="Znf_B-box"/>
</dbReference>
<evidence type="ECO:0000256" key="8">
    <source>
        <dbReference type="SAM" id="MobiDB-lite"/>
    </source>
</evidence>
<dbReference type="InterPro" id="IPR017907">
    <property type="entry name" value="Znf_RING_CS"/>
</dbReference>
<dbReference type="Gene3D" id="2.120.10.80">
    <property type="entry name" value="Kelch-type beta propeller"/>
    <property type="match status" value="2"/>
</dbReference>
<feature type="domain" description="RING-type" evidence="9">
    <location>
        <begin position="3"/>
        <end position="55"/>
    </location>
</feature>
<feature type="compositionally biased region" description="Low complexity" evidence="8">
    <location>
        <begin position="1140"/>
        <end position="1162"/>
    </location>
</feature>
<dbReference type="SMART" id="SM00184">
    <property type="entry name" value="RING"/>
    <property type="match status" value="1"/>
</dbReference>
<evidence type="ECO:0000256" key="3">
    <source>
        <dbReference type="ARBA" id="ARBA00022737"/>
    </source>
</evidence>
<accession>A0A077ZY73</accession>
<dbReference type="OrthoDB" id="191037at2759"/>
<dbReference type="SMART" id="SM00336">
    <property type="entry name" value="BBOX"/>
    <property type="match status" value="1"/>
</dbReference>
<dbReference type="SUPFAM" id="SSF50965">
    <property type="entry name" value="Galactose oxidase, central domain"/>
    <property type="match status" value="2"/>
</dbReference>
<dbReference type="CDD" id="cd19769">
    <property type="entry name" value="Bbox2_TRIM16-like"/>
    <property type="match status" value="1"/>
</dbReference>
<feature type="coiled-coil region" evidence="7">
    <location>
        <begin position="232"/>
        <end position="292"/>
    </location>
</feature>
<keyword evidence="3" id="KW-0677">Repeat</keyword>
<evidence type="ECO:0000256" key="6">
    <source>
        <dbReference type="PROSITE-ProRule" id="PRU00024"/>
    </source>
</evidence>
<dbReference type="InterPro" id="IPR013083">
    <property type="entry name" value="Znf_RING/FYVE/PHD"/>
</dbReference>
<dbReference type="SMART" id="SM00612">
    <property type="entry name" value="Kelch"/>
    <property type="match status" value="6"/>
</dbReference>
<feature type="compositionally biased region" description="Low complexity" evidence="8">
    <location>
        <begin position="457"/>
        <end position="475"/>
    </location>
</feature>
<dbReference type="Pfam" id="PF13445">
    <property type="entry name" value="zf-RING_UBOX"/>
    <property type="match status" value="1"/>
</dbReference>
<name>A0A077ZY73_STYLE</name>
<evidence type="ECO:0000256" key="7">
    <source>
        <dbReference type="SAM" id="Coils"/>
    </source>
</evidence>
<evidence type="ECO:0000313" key="11">
    <source>
        <dbReference type="EMBL" id="CDW73501.1"/>
    </source>
</evidence>
<feature type="compositionally biased region" description="Low complexity" evidence="8">
    <location>
        <begin position="628"/>
        <end position="638"/>
    </location>
</feature>
<feature type="region of interest" description="Disordered" evidence="8">
    <location>
        <begin position="757"/>
        <end position="787"/>
    </location>
</feature>
<dbReference type="SUPFAM" id="SSF57850">
    <property type="entry name" value="RING/U-box"/>
    <property type="match status" value="1"/>
</dbReference>
<dbReference type="InterPro" id="IPR001841">
    <property type="entry name" value="Znf_RING"/>
</dbReference>
<dbReference type="EMBL" id="CCKQ01002412">
    <property type="protein sequence ID" value="CDW73501.1"/>
    <property type="molecule type" value="Genomic_DNA"/>
</dbReference>
<keyword evidence="5" id="KW-0862">Zinc</keyword>
<dbReference type="InterPro" id="IPR011043">
    <property type="entry name" value="Gal_Oxase/kelch_b-propeller"/>
</dbReference>
<evidence type="ECO:0000256" key="1">
    <source>
        <dbReference type="ARBA" id="ARBA00022441"/>
    </source>
</evidence>
<dbReference type="PANTHER" id="PTHR24412">
    <property type="entry name" value="KELCH PROTEIN"/>
    <property type="match status" value="1"/>
</dbReference>
<feature type="compositionally biased region" description="Low complexity" evidence="8">
    <location>
        <begin position="117"/>
        <end position="127"/>
    </location>
</feature>
<evidence type="ECO:0000259" key="9">
    <source>
        <dbReference type="PROSITE" id="PS50089"/>
    </source>
</evidence>
<dbReference type="PROSITE" id="PS50089">
    <property type="entry name" value="ZF_RING_2"/>
    <property type="match status" value="1"/>
</dbReference>
<feature type="compositionally biased region" description="Polar residues" evidence="8">
    <location>
        <begin position="584"/>
        <end position="599"/>
    </location>
</feature>
<feature type="compositionally biased region" description="Polar residues" evidence="8">
    <location>
        <begin position="435"/>
        <end position="447"/>
    </location>
</feature>
<feature type="compositionally biased region" description="Low complexity" evidence="8">
    <location>
        <begin position="84"/>
        <end position="98"/>
    </location>
</feature>
<feature type="region of interest" description="Disordered" evidence="8">
    <location>
        <begin position="84"/>
        <end position="130"/>
    </location>
</feature>
<dbReference type="InterPro" id="IPR006652">
    <property type="entry name" value="Kelch_1"/>
</dbReference>
<evidence type="ECO:0000256" key="5">
    <source>
        <dbReference type="ARBA" id="ARBA00022833"/>
    </source>
</evidence>
<dbReference type="GO" id="GO:0008270">
    <property type="term" value="F:zinc ion binding"/>
    <property type="evidence" value="ECO:0007669"/>
    <property type="project" value="UniProtKB-KW"/>
</dbReference>
<organism evidence="11 12">
    <name type="scientific">Stylonychia lemnae</name>
    <name type="common">Ciliate</name>
    <dbReference type="NCBI Taxonomy" id="5949"/>
    <lineage>
        <taxon>Eukaryota</taxon>
        <taxon>Sar</taxon>
        <taxon>Alveolata</taxon>
        <taxon>Ciliophora</taxon>
        <taxon>Intramacronucleata</taxon>
        <taxon>Spirotrichea</taxon>
        <taxon>Stichotrichia</taxon>
        <taxon>Sporadotrichida</taxon>
        <taxon>Oxytrichidae</taxon>
        <taxon>Stylonychinae</taxon>
        <taxon>Stylonychia</taxon>
    </lineage>
</organism>
<dbReference type="Pfam" id="PF01344">
    <property type="entry name" value="Kelch_1"/>
    <property type="match status" value="2"/>
</dbReference>
<keyword evidence="1" id="KW-0880">Kelch repeat</keyword>
<dbReference type="Gene3D" id="3.30.160.60">
    <property type="entry name" value="Classic Zinc Finger"/>
    <property type="match status" value="1"/>
</dbReference>
<feature type="region of interest" description="Disordered" evidence="8">
    <location>
        <begin position="1137"/>
        <end position="1162"/>
    </location>
</feature>